<comment type="caution">
    <text evidence="1">The sequence shown here is derived from an EMBL/GenBank/DDBJ whole genome shotgun (WGS) entry which is preliminary data.</text>
</comment>
<gene>
    <name evidence="1" type="ORF">ACFFSA_28800</name>
</gene>
<evidence type="ECO:0008006" key="3">
    <source>
        <dbReference type="Google" id="ProtNLM"/>
    </source>
</evidence>
<keyword evidence="2" id="KW-1185">Reference proteome</keyword>
<dbReference type="EMBL" id="JBHMBW010000027">
    <property type="protein sequence ID" value="MFB9627103.1"/>
    <property type="molecule type" value="Genomic_DNA"/>
</dbReference>
<dbReference type="Proteomes" id="UP001589532">
    <property type="component" value="Unassembled WGS sequence"/>
</dbReference>
<sequence length="250" mass="26559">MGRHPQEEPGRAGSALNVDQARALTVQIREAIAAVQQAGAVLAERVHRAHEGRIWRPLGYPSWGEYAAAEFGISRAQAYRLVDIAATAGKLVEVATAMAGTSPVGDTLGLSGRALRDVRDRVDQVAAALARLVGQVRAADELTGDDVAELLRRAVAEVRAMPPEPPPLPPAAPGESAHVREGRRMIEELYAGAAELGLMCLEIAPGYLSDADAVIALEVFAEEVGLDLDGVLAHRRFALTGDRRCLRGVL</sequence>
<protein>
    <recommendedName>
        <fullName evidence="3">Transcriptional regulator</fullName>
    </recommendedName>
</protein>
<organism evidence="1 2">
    <name type="scientific">Nonomuraea helvata</name>
    <dbReference type="NCBI Taxonomy" id="37484"/>
    <lineage>
        <taxon>Bacteria</taxon>
        <taxon>Bacillati</taxon>
        <taxon>Actinomycetota</taxon>
        <taxon>Actinomycetes</taxon>
        <taxon>Streptosporangiales</taxon>
        <taxon>Streptosporangiaceae</taxon>
        <taxon>Nonomuraea</taxon>
    </lineage>
</organism>
<evidence type="ECO:0000313" key="2">
    <source>
        <dbReference type="Proteomes" id="UP001589532"/>
    </source>
</evidence>
<dbReference type="RefSeq" id="WP_344988935.1">
    <property type="nucleotide sequence ID" value="NZ_BAAAXV010000004.1"/>
</dbReference>
<reference evidence="1 2" key="1">
    <citation type="submission" date="2024-09" db="EMBL/GenBank/DDBJ databases">
        <authorList>
            <person name="Sun Q."/>
            <person name="Mori K."/>
        </authorList>
    </citation>
    <scope>NUCLEOTIDE SEQUENCE [LARGE SCALE GENOMIC DNA]</scope>
    <source>
        <strain evidence="1 2">JCM 3143</strain>
    </source>
</reference>
<evidence type="ECO:0000313" key="1">
    <source>
        <dbReference type="EMBL" id="MFB9627103.1"/>
    </source>
</evidence>
<accession>A0ABV5S605</accession>
<name>A0ABV5S605_9ACTN</name>
<proteinExistence type="predicted"/>